<dbReference type="Proteomes" id="UP000665020">
    <property type="component" value="Chromosome"/>
</dbReference>
<dbReference type="PANTHER" id="PTHR31290:SF5">
    <property type="entry name" value="UV-DAMAGE ENDONUCLEASE"/>
    <property type="match status" value="1"/>
</dbReference>
<dbReference type="Gene3D" id="3.20.20.150">
    <property type="entry name" value="Divalent-metal-dependent TIM barrel enzymes"/>
    <property type="match status" value="1"/>
</dbReference>
<evidence type="ECO:0000256" key="2">
    <source>
        <dbReference type="ARBA" id="ARBA00022759"/>
    </source>
</evidence>
<dbReference type="AlphaFoldDB" id="A0A8A7K8J6"/>
<gene>
    <name evidence="7" type="primary">uvsE</name>
    <name evidence="7" type="ORF">GM661_09100</name>
</gene>
<reference evidence="7" key="1">
    <citation type="submission" date="2019-12" db="EMBL/GenBank/DDBJ databases">
        <authorList>
            <person name="zhang j."/>
            <person name="sun C.M."/>
        </authorList>
    </citation>
    <scope>NUCLEOTIDE SEQUENCE</scope>
    <source>
        <strain evidence="7">NS-1</strain>
    </source>
</reference>
<evidence type="ECO:0000256" key="4">
    <source>
        <dbReference type="ARBA" id="ARBA00022769"/>
    </source>
</evidence>
<evidence type="ECO:0000313" key="7">
    <source>
        <dbReference type="EMBL" id="QTL98123.1"/>
    </source>
</evidence>
<keyword evidence="6" id="KW-0234">DNA repair</keyword>
<keyword evidence="4" id="KW-0228">DNA excision</keyword>
<dbReference type="Pfam" id="PF03851">
    <property type="entry name" value="UvdE"/>
    <property type="match status" value="1"/>
</dbReference>
<dbReference type="InterPro" id="IPR036237">
    <property type="entry name" value="Xyl_isomerase-like_sf"/>
</dbReference>
<dbReference type="PANTHER" id="PTHR31290">
    <property type="entry name" value="UV-DAMAGE ENDONUCLEASE"/>
    <property type="match status" value="1"/>
</dbReference>
<keyword evidence="3" id="KW-0227">DNA damage</keyword>
<dbReference type="NCBIfam" id="TIGR00629">
    <property type="entry name" value="uvde"/>
    <property type="match status" value="1"/>
</dbReference>
<dbReference type="RefSeq" id="WP_230869701.1">
    <property type="nucleotide sequence ID" value="NZ_CP046640.1"/>
</dbReference>
<keyword evidence="1" id="KW-0540">Nuclease</keyword>
<evidence type="ECO:0000256" key="3">
    <source>
        <dbReference type="ARBA" id="ARBA00022763"/>
    </source>
</evidence>
<name>A0A8A7K8J6_9FIRM</name>
<keyword evidence="5" id="KW-0378">Hydrolase</keyword>
<dbReference type="GO" id="GO:0016787">
    <property type="term" value="F:hydrolase activity"/>
    <property type="evidence" value="ECO:0007669"/>
    <property type="project" value="UniProtKB-KW"/>
</dbReference>
<dbReference type="GO" id="GO:0009411">
    <property type="term" value="P:response to UV"/>
    <property type="evidence" value="ECO:0007669"/>
    <property type="project" value="InterPro"/>
</dbReference>
<keyword evidence="2 7" id="KW-0255">Endonuclease</keyword>
<evidence type="ECO:0000256" key="5">
    <source>
        <dbReference type="ARBA" id="ARBA00022801"/>
    </source>
</evidence>
<evidence type="ECO:0000313" key="8">
    <source>
        <dbReference type="Proteomes" id="UP000665020"/>
    </source>
</evidence>
<evidence type="ECO:0000256" key="1">
    <source>
        <dbReference type="ARBA" id="ARBA00022722"/>
    </source>
</evidence>
<organism evidence="7 8">
    <name type="scientific">Iocasia fonsfrigidae</name>
    <dbReference type="NCBI Taxonomy" id="2682810"/>
    <lineage>
        <taxon>Bacteria</taxon>
        <taxon>Bacillati</taxon>
        <taxon>Bacillota</taxon>
        <taxon>Clostridia</taxon>
        <taxon>Halanaerobiales</taxon>
        <taxon>Halanaerobiaceae</taxon>
        <taxon>Iocasia</taxon>
    </lineage>
</organism>
<dbReference type="SUPFAM" id="SSF51658">
    <property type="entry name" value="Xylose isomerase-like"/>
    <property type="match status" value="1"/>
</dbReference>
<dbReference type="InterPro" id="IPR004601">
    <property type="entry name" value="UvdE"/>
</dbReference>
<keyword evidence="8" id="KW-1185">Reference proteome</keyword>
<sequence length="316" mass="36593">MNKNIYHKIDFGYACISSIIKNCSTARTVPLGKFQKLEDKDSKIYRIEKIARSNLKNTTRLLWHNIAEGFKLYRFSSQLIPLANHPAGQIWNYEKELAGEFEKIGNIIKKHNLKVSSHPGQYTVINTKSEKKFINSVRDLIYHNKVLTAMNLDGNAVMVTHVGGVYGDKKKSMERFIKNFNKLPQNVRNRLVVENDDTSYSISDVLTICKTINRPMVLDVHHHNCYNQGENLEDYLAEIFDTWNILNRPPKVHFSSPRSKEKPLSHADYIKADDFIEFIKLASNYQFDIMIEAKKQDAAVLKLWDDLNYNPKKTNP</sequence>
<dbReference type="GO" id="GO:0004519">
    <property type="term" value="F:endonuclease activity"/>
    <property type="evidence" value="ECO:0007669"/>
    <property type="project" value="UniProtKB-KW"/>
</dbReference>
<dbReference type="GO" id="GO:0006289">
    <property type="term" value="P:nucleotide-excision repair"/>
    <property type="evidence" value="ECO:0007669"/>
    <property type="project" value="InterPro"/>
</dbReference>
<dbReference type="KEGG" id="ifn:GM661_09100"/>
<dbReference type="EMBL" id="CP046640">
    <property type="protein sequence ID" value="QTL98123.1"/>
    <property type="molecule type" value="Genomic_DNA"/>
</dbReference>
<proteinExistence type="predicted"/>
<protein>
    <submittedName>
        <fullName evidence="7">UV DNA damage repair endonuclease UvsE</fullName>
    </submittedName>
</protein>
<accession>A0A8A7K8J6</accession>
<evidence type="ECO:0000256" key="6">
    <source>
        <dbReference type="ARBA" id="ARBA00023204"/>
    </source>
</evidence>